<protein>
    <submittedName>
        <fullName evidence="2">Uncharacterized protein</fullName>
    </submittedName>
</protein>
<feature type="chain" id="PRO_5040866916" evidence="1">
    <location>
        <begin position="22"/>
        <end position="471"/>
    </location>
</feature>
<evidence type="ECO:0000256" key="1">
    <source>
        <dbReference type="SAM" id="SignalP"/>
    </source>
</evidence>
<dbReference type="EMBL" id="BRXW01000338">
    <property type="protein sequence ID" value="GMI18575.1"/>
    <property type="molecule type" value="Genomic_DNA"/>
</dbReference>
<dbReference type="OrthoDB" id="190924at2759"/>
<proteinExistence type="predicted"/>
<name>A0A9W7L143_9STRA</name>
<dbReference type="AlphaFoldDB" id="A0A9W7L143"/>
<keyword evidence="1" id="KW-0732">Signal</keyword>
<sequence>MATTTKLCLLGCLLILTSTSGKEAYNQLRGSESGEAAHVRSNQYDNYLHSEQGGFVDVDRESEAFKEHMVGLLSNIGEAPPSWETWDGGTAELDEDWEPKTPAPLEVAFESSIKYRNDLDKIVDDFKRQLEVQQGSNCMTVGGGYSPPYSLCEGCMIQEAIDCVDDMRHNRSLNVPAGCDLQGLMVEPQPECCTKFFSKDDGVNIDPETSAYNDALRCLEMVSCKCVEPEEECDADTPGSMLDIYKNLEEECLMHTTHGKCRTSCGAWIHDGELPLPNDCKSIEDGGCWEYFPAPKPPTYRAGSSGCGESADEDSNWKRWKWKVVNGDTVMAQYDWWQCWYNKHCYTPDGVGVYYPPVRDGVKIYNEGCTVEEQTIHDDAISSGASPPFDCVVGGIPGYCNTDLAPDKNGEMVPVGISVPAKSGFVKREPIDCKVDTYACKATKSSGAKWGAGRNVGGVCLTVVVGFFIWV</sequence>
<evidence type="ECO:0000313" key="3">
    <source>
        <dbReference type="Proteomes" id="UP001165122"/>
    </source>
</evidence>
<evidence type="ECO:0000313" key="2">
    <source>
        <dbReference type="EMBL" id="GMI18575.1"/>
    </source>
</evidence>
<organism evidence="2 3">
    <name type="scientific">Triparma laevis f. longispina</name>
    <dbReference type="NCBI Taxonomy" id="1714387"/>
    <lineage>
        <taxon>Eukaryota</taxon>
        <taxon>Sar</taxon>
        <taxon>Stramenopiles</taxon>
        <taxon>Ochrophyta</taxon>
        <taxon>Bolidophyceae</taxon>
        <taxon>Parmales</taxon>
        <taxon>Triparmaceae</taxon>
        <taxon>Triparma</taxon>
    </lineage>
</organism>
<dbReference type="Proteomes" id="UP001165122">
    <property type="component" value="Unassembled WGS sequence"/>
</dbReference>
<comment type="caution">
    <text evidence="2">The sequence shown here is derived from an EMBL/GenBank/DDBJ whole genome shotgun (WGS) entry which is preliminary data.</text>
</comment>
<keyword evidence="3" id="KW-1185">Reference proteome</keyword>
<feature type="signal peptide" evidence="1">
    <location>
        <begin position="1"/>
        <end position="21"/>
    </location>
</feature>
<gene>
    <name evidence="2" type="ORF">TrLO_g8956</name>
</gene>
<accession>A0A9W7L143</accession>
<reference evidence="3" key="1">
    <citation type="journal article" date="2023" name="Commun. Biol.">
        <title>Genome analysis of Parmales, the sister group of diatoms, reveals the evolutionary specialization of diatoms from phago-mixotrophs to photoautotrophs.</title>
        <authorList>
            <person name="Ban H."/>
            <person name="Sato S."/>
            <person name="Yoshikawa S."/>
            <person name="Yamada K."/>
            <person name="Nakamura Y."/>
            <person name="Ichinomiya M."/>
            <person name="Sato N."/>
            <person name="Blanc-Mathieu R."/>
            <person name="Endo H."/>
            <person name="Kuwata A."/>
            <person name="Ogata H."/>
        </authorList>
    </citation>
    <scope>NUCLEOTIDE SEQUENCE [LARGE SCALE GENOMIC DNA]</scope>
    <source>
        <strain evidence="3">NIES 3700</strain>
    </source>
</reference>